<dbReference type="AlphaFoldDB" id="A0A1Y2CAA3"/>
<dbReference type="PROSITE" id="PS00138">
    <property type="entry name" value="SUBTILASE_SER"/>
    <property type="match status" value="1"/>
</dbReference>
<dbReference type="GO" id="GO:0005615">
    <property type="term" value="C:extracellular space"/>
    <property type="evidence" value="ECO:0007669"/>
    <property type="project" value="TreeGrafter"/>
</dbReference>
<dbReference type="InterPro" id="IPR015500">
    <property type="entry name" value="Peptidase_S8_subtilisin-rel"/>
</dbReference>
<keyword evidence="4 9" id="KW-0645">Protease</keyword>
<dbReference type="Gene3D" id="3.40.50.200">
    <property type="entry name" value="Peptidase S8/S53 domain"/>
    <property type="match status" value="1"/>
</dbReference>
<evidence type="ECO:0000259" key="12">
    <source>
        <dbReference type="Pfam" id="PF00082"/>
    </source>
</evidence>
<accession>A0A1Y2CAA3</accession>
<evidence type="ECO:0000256" key="9">
    <source>
        <dbReference type="PROSITE-ProRule" id="PRU01240"/>
    </source>
</evidence>
<keyword evidence="3" id="KW-0964">Secreted</keyword>
<dbReference type="PROSITE" id="PS51892">
    <property type="entry name" value="SUBTILASE"/>
    <property type="match status" value="1"/>
</dbReference>
<protein>
    <submittedName>
        <fullName evidence="15">Subtilisin-like protein</fullName>
    </submittedName>
</protein>
<keyword evidence="2" id="KW-0134">Cell wall</keyword>
<dbReference type="Gene3D" id="2.60.40.1710">
    <property type="entry name" value="Subtilisin-like superfamily"/>
    <property type="match status" value="1"/>
</dbReference>
<comment type="caution">
    <text evidence="15">The sequence shown here is derived from an EMBL/GenBank/DDBJ whole genome shotgun (WGS) entry which is preliminary data.</text>
</comment>
<feature type="chain" id="PRO_5012395322" evidence="11">
    <location>
        <begin position="19"/>
        <end position="939"/>
    </location>
</feature>
<dbReference type="GO" id="GO:0006508">
    <property type="term" value="P:proteolysis"/>
    <property type="evidence" value="ECO:0007669"/>
    <property type="project" value="UniProtKB-KW"/>
</dbReference>
<keyword evidence="16" id="KW-1185">Reference proteome</keyword>
<name>A0A1Y2CAA3_9FUNG</name>
<dbReference type="Gene3D" id="3.50.30.30">
    <property type="match status" value="1"/>
</dbReference>
<evidence type="ECO:0000256" key="11">
    <source>
        <dbReference type="SAM" id="SignalP"/>
    </source>
</evidence>
<feature type="signal peptide" evidence="11">
    <location>
        <begin position="1"/>
        <end position="18"/>
    </location>
</feature>
<proteinExistence type="inferred from homology"/>
<feature type="domain" description="PA" evidence="13">
    <location>
        <begin position="395"/>
        <end position="468"/>
    </location>
</feature>
<feature type="active site" description="Charge relay system" evidence="8 9">
    <location>
        <position position="547"/>
    </location>
</feature>
<dbReference type="InterPro" id="IPR050131">
    <property type="entry name" value="Peptidase_S8_subtilisin-like"/>
</dbReference>
<evidence type="ECO:0000313" key="16">
    <source>
        <dbReference type="Proteomes" id="UP000193642"/>
    </source>
</evidence>
<dbReference type="PROSITE" id="PS00136">
    <property type="entry name" value="SUBTILASE_ASP"/>
    <property type="match status" value="1"/>
</dbReference>
<dbReference type="GO" id="GO:0004252">
    <property type="term" value="F:serine-type endopeptidase activity"/>
    <property type="evidence" value="ECO:0007669"/>
    <property type="project" value="UniProtKB-UniRule"/>
</dbReference>
<keyword evidence="6 9" id="KW-0378">Hydrolase</keyword>
<dbReference type="OrthoDB" id="2162597at2759"/>
<reference evidence="15 16" key="1">
    <citation type="submission" date="2016-07" db="EMBL/GenBank/DDBJ databases">
        <title>Pervasive Adenine N6-methylation of Active Genes in Fungi.</title>
        <authorList>
            <consortium name="DOE Joint Genome Institute"/>
            <person name="Mondo S.J."/>
            <person name="Dannebaum R.O."/>
            <person name="Kuo R.C."/>
            <person name="Labutti K."/>
            <person name="Haridas S."/>
            <person name="Kuo A."/>
            <person name="Salamov A."/>
            <person name="Ahrendt S.R."/>
            <person name="Lipzen A."/>
            <person name="Sullivan W."/>
            <person name="Andreopoulos W.B."/>
            <person name="Clum A."/>
            <person name="Lindquist E."/>
            <person name="Daum C."/>
            <person name="Ramamoorthy G.K."/>
            <person name="Gryganskyi A."/>
            <person name="Culley D."/>
            <person name="Magnuson J.K."/>
            <person name="James T.Y."/>
            <person name="O'Malley M.A."/>
            <person name="Stajich J.E."/>
            <person name="Spatafora J.W."/>
            <person name="Visel A."/>
            <person name="Grigoriev I.V."/>
        </authorList>
    </citation>
    <scope>NUCLEOTIDE SEQUENCE [LARGE SCALE GENOMIC DNA]</scope>
    <source>
        <strain evidence="15 16">JEL800</strain>
    </source>
</reference>
<dbReference type="InterPro" id="IPR003137">
    <property type="entry name" value="PA_domain"/>
</dbReference>
<comment type="similarity">
    <text evidence="1 9 10">Belongs to the peptidase S8 family.</text>
</comment>
<dbReference type="InterPro" id="IPR023827">
    <property type="entry name" value="Peptidase_S8_Asp-AS"/>
</dbReference>
<evidence type="ECO:0000256" key="8">
    <source>
        <dbReference type="PIRSR" id="PIRSR615500-1"/>
    </source>
</evidence>
<dbReference type="InterPro" id="IPR046450">
    <property type="entry name" value="PA_dom_sf"/>
</dbReference>
<gene>
    <name evidence="15" type="ORF">BCR33DRAFT_766156</name>
</gene>
<dbReference type="InterPro" id="IPR010435">
    <property type="entry name" value="C5a/SBT2-like_Fn3"/>
</dbReference>
<evidence type="ECO:0000256" key="3">
    <source>
        <dbReference type="ARBA" id="ARBA00022525"/>
    </source>
</evidence>
<dbReference type="InterPro" id="IPR022398">
    <property type="entry name" value="Peptidase_S8_His-AS"/>
</dbReference>
<evidence type="ECO:0000256" key="5">
    <source>
        <dbReference type="ARBA" id="ARBA00022729"/>
    </source>
</evidence>
<dbReference type="SUPFAM" id="SSF52743">
    <property type="entry name" value="Subtilisin-like"/>
    <property type="match status" value="1"/>
</dbReference>
<dbReference type="PANTHER" id="PTHR43806">
    <property type="entry name" value="PEPTIDASE S8"/>
    <property type="match status" value="1"/>
</dbReference>
<sequence length="939" mass="98907">MQLLSLLATLGAALGVAAQDDVFRAPRTGAPEGFDGIIPCTFFVEFPTSVVDPAAEVKNHFTKYPTAKYALRTSFSSELISFASFELKGQCDEDIVASIGGAIHYQAVTVRAPPVPVKDVNPLKSGAPFVHKQDQIHDLTGVNKARNELGLTGKGVKVAVIDSGIYYLHPALGGGIGPNFKVVKGHDFVGNSFNGTAESIQESDDPLDNCSDVSHGTHVTGIIAGDARDIKDPKWAPKVPFSGVAPDARIYGYRVFGCQGLTGGDIITKAIYMAAKDGVDIINMSLGGGPAFNDESDSLAVDKVVAAQQIVVLASSGNSGSNGPFATGSPANAKTGISVASFDNGETYPHLGGIIEGSTYPASLSIAEKVHLQDGQTVELVAWNLTAAADPNNISDGCFKPSNDVTGKAAFMRWGAGVCGSVARCTNAYKAGAIACIIAKNKPVDNFGITGYEKIPGMLLPQEAGDHIVRLMQAGKTVNVTATYQVFAYGQSTGGTLSSFSSPGLDLELNLKPEIAGIGGNVLSTISPHSAEHEGSPEPYIDMSGTSMSSPYTAGVVALLIEKRGKIPAASFKAYLMNNAKPAPIYNTSLTHSPSYQGAGLVDAFGAATAQTIVTPPGLALNDTVNIKNQYTIKITNNYKVDVTYALQAKTAATSTQYLSGDDFPEDQSGTLLTNDQHATVTFLSNTCSEEDTTGTKTVLVRAGASVDVDIQFTPSALAPAGNLPVYGGYISITNSIDESALSVPYVGMIGSWAEKPFWSRNSTSLLKQWLRTLVKGAQTATTGLYADTSFAPLVANDAVNATDGSFVLAIPTYTSRQASVVVQYVGGDNAMVASGFSSNIAYIKLYDAVSGDDQGPAYWQTFQRTSYQKAQGLPANLLYLWTGRAYDFDSKSKLPSLRSQALPAGNFVMRFMGLKNFGDITKPADWDVLETVPFTLVY</sequence>
<evidence type="ECO:0000259" key="13">
    <source>
        <dbReference type="Pfam" id="PF02225"/>
    </source>
</evidence>
<feature type="domain" description="Peptidase S8/S53" evidence="12">
    <location>
        <begin position="153"/>
        <end position="599"/>
    </location>
</feature>
<evidence type="ECO:0000256" key="10">
    <source>
        <dbReference type="RuleBase" id="RU003355"/>
    </source>
</evidence>
<dbReference type="InterPro" id="IPR000209">
    <property type="entry name" value="Peptidase_S8/S53_dom"/>
</dbReference>
<dbReference type="EMBL" id="MCGO01000023">
    <property type="protein sequence ID" value="ORY43959.1"/>
    <property type="molecule type" value="Genomic_DNA"/>
</dbReference>
<evidence type="ECO:0000256" key="1">
    <source>
        <dbReference type="ARBA" id="ARBA00011073"/>
    </source>
</evidence>
<dbReference type="PANTHER" id="PTHR43806:SF66">
    <property type="entry name" value="SERIN ENDOPEPTIDASE"/>
    <property type="match status" value="1"/>
</dbReference>
<dbReference type="SUPFAM" id="SSF52025">
    <property type="entry name" value="PA domain"/>
    <property type="match status" value="1"/>
</dbReference>
<dbReference type="Pfam" id="PF02225">
    <property type="entry name" value="PA"/>
    <property type="match status" value="1"/>
</dbReference>
<keyword evidence="7 9" id="KW-0720">Serine protease</keyword>
<evidence type="ECO:0000259" key="14">
    <source>
        <dbReference type="Pfam" id="PF06280"/>
    </source>
</evidence>
<keyword evidence="5 11" id="KW-0732">Signal</keyword>
<dbReference type="Proteomes" id="UP000193642">
    <property type="component" value="Unassembled WGS sequence"/>
</dbReference>
<feature type="active site" description="Charge relay system" evidence="8 9">
    <location>
        <position position="162"/>
    </location>
</feature>
<dbReference type="STRING" id="329046.A0A1Y2CAA3"/>
<dbReference type="GO" id="GO:0016020">
    <property type="term" value="C:membrane"/>
    <property type="evidence" value="ECO:0007669"/>
    <property type="project" value="InterPro"/>
</dbReference>
<evidence type="ECO:0000313" key="15">
    <source>
        <dbReference type="EMBL" id="ORY43959.1"/>
    </source>
</evidence>
<feature type="active site" description="Charge relay system" evidence="8 9">
    <location>
        <position position="215"/>
    </location>
</feature>
<organism evidence="15 16">
    <name type="scientific">Rhizoclosmatium globosum</name>
    <dbReference type="NCBI Taxonomy" id="329046"/>
    <lineage>
        <taxon>Eukaryota</taxon>
        <taxon>Fungi</taxon>
        <taxon>Fungi incertae sedis</taxon>
        <taxon>Chytridiomycota</taxon>
        <taxon>Chytridiomycota incertae sedis</taxon>
        <taxon>Chytridiomycetes</taxon>
        <taxon>Chytridiales</taxon>
        <taxon>Chytriomycetaceae</taxon>
        <taxon>Rhizoclosmatium</taxon>
    </lineage>
</organism>
<evidence type="ECO:0000256" key="7">
    <source>
        <dbReference type="ARBA" id="ARBA00022825"/>
    </source>
</evidence>
<dbReference type="InterPro" id="IPR023828">
    <property type="entry name" value="Peptidase_S8_Ser-AS"/>
</dbReference>
<dbReference type="PRINTS" id="PR00723">
    <property type="entry name" value="SUBTILISIN"/>
</dbReference>
<dbReference type="InterPro" id="IPR036852">
    <property type="entry name" value="Peptidase_S8/S53_dom_sf"/>
</dbReference>
<dbReference type="Pfam" id="PF06280">
    <property type="entry name" value="fn3_5"/>
    <property type="match status" value="1"/>
</dbReference>
<evidence type="ECO:0000256" key="6">
    <source>
        <dbReference type="ARBA" id="ARBA00022801"/>
    </source>
</evidence>
<dbReference type="Pfam" id="PF00082">
    <property type="entry name" value="Peptidase_S8"/>
    <property type="match status" value="1"/>
</dbReference>
<evidence type="ECO:0000256" key="4">
    <source>
        <dbReference type="ARBA" id="ARBA00022670"/>
    </source>
</evidence>
<feature type="domain" description="C5a peptidase/Subtilisin-like protease SBT2-like Fn3-like" evidence="14">
    <location>
        <begin position="620"/>
        <end position="747"/>
    </location>
</feature>
<evidence type="ECO:0000256" key="2">
    <source>
        <dbReference type="ARBA" id="ARBA00022512"/>
    </source>
</evidence>
<dbReference type="PROSITE" id="PS00137">
    <property type="entry name" value="SUBTILASE_HIS"/>
    <property type="match status" value="1"/>
</dbReference>